<feature type="compositionally biased region" description="Pro residues" evidence="10">
    <location>
        <begin position="7"/>
        <end position="17"/>
    </location>
</feature>
<dbReference type="EMBL" id="MK639425">
    <property type="protein sequence ID" value="QFE32164.1"/>
    <property type="molecule type" value="mRNA"/>
</dbReference>
<dbReference type="Gene3D" id="1.10.10.10">
    <property type="entry name" value="Winged helix-like DNA-binding domain superfamily/Winged helix DNA-binding domain"/>
    <property type="match status" value="1"/>
</dbReference>
<evidence type="ECO:0000313" key="12">
    <source>
        <dbReference type="EMBL" id="QFE32164.1"/>
    </source>
</evidence>
<dbReference type="InterPro" id="IPR036388">
    <property type="entry name" value="WH-like_DNA-bd_sf"/>
</dbReference>
<evidence type="ECO:0000259" key="11">
    <source>
        <dbReference type="SMART" id="SM00415"/>
    </source>
</evidence>
<evidence type="ECO:0000256" key="5">
    <source>
        <dbReference type="ARBA" id="ARBA00023016"/>
    </source>
</evidence>
<evidence type="ECO:0000256" key="3">
    <source>
        <dbReference type="ARBA" id="ARBA00022553"/>
    </source>
</evidence>
<dbReference type="InterPro" id="IPR000232">
    <property type="entry name" value="HSF_DNA-bd"/>
</dbReference>
<evidence type="ECO:0000256" key="2">
    <source>
        <dbReference type="ARBA" id="ARBA00011233"/>
    </source>
</evidence>
<dbReference type="GO" id="GO:0005634">
    <property type="term" value="C:nucleus"/>
    <property type="evidence" value="ECO:0007669"/>
    <property type="project" value="UniProtKB-SubCell"/>
</dbReference>
<feature type="compositionally biased region" description="Polar residues" evidence="10">
    <location>
        <begin position="73"/>
        <end position="90"/>
    </location>
</feature>
<proteinExistence type="evidence at transcript level"/>
<sequence>MDSGEKPQPPQPPPPSSSSPAAALIDTRYPPFCESMGFPLPPSPLGRVGSFSSATVSVEHKIEHLADKITSFPVSSSLPRDESSNSSREVSTIPRPLEALQGTPIPPFLSKTYELVEDLALDPIISWGPTGESFVVWDPVEFSRAILPRHFKHNNFSSFVRQLNTYVGISDNNPA</sequence>
<organism evidence="12">
    <name type="scientific">Agave sisalana</name>
    <dbReference type="NCBI Taxonomy" id="442491"/>
    <lineage>
        <taxon>Eukaryota</taxon>
        <taxon>Viridiplantae</taxon>
        <taxon>Streptophyta</taxon>
        <taxon>Embryophyta</taxon>
        <taxon>Tracheophyta</taxon>
        <taxon>Spermatophyta</taxon>
        <taxon>Magnoliopsida</taxon>
        <taxon>Liliopsida</taxon>
        <taxon>Asparagales</taxon>
        <taxon>Asparagaceae</taxon>
        <taxon>Agavoideae</taxon>
        <taxon>Agave</taxon>
    </lineage>
</organism>
<evidence type="ECO:0000256" key="6">
    <source>
        <dbReference type="ARBA" id="ARBA00023125"/>
    </source>
</evidence>
<comment type="subcellular location">
    <subcellularLocation>
        <location evidence="1">Nucleus</location>
    </subcellularLocation>
</comment>
<reference evidence="12" key="1">
    <citation type="submission" date="2019-03" db="EMBL/GenBank/DDBJ databases">
        <title>Identification and Validation of Transcription factors genes from Agave sisalana under Abiotic Stress.</title>
        <authorList>
            <person name="Hameed R."/>
            <person name="Batcho A."/>
            <person name="Sarwar B."/>
            <person name="Rashid B."/>
            <person name="Hassan S."/>
            <person name="Husnain T."/>
        </authorList>
    </citation>
    <scope>NUCLEOTIDE SEQUENCE</scope>
    <source>
        <strain evidence="12">DN18191_S3</strain>
    </source>
</reference>
<dbReference type="Pfam" id="PF00447">
    <property type="entry name" value="HSF_DNA-bind"/>
    <property type="match status" value="1"/>
</dbReference>
<keyword evidence="8" id="KW-0539">Nucleus</keyword>
<name>A0A5J6SGQ9_9ASPA</name>
<evidence type="ECO:0000256" key="4">
    <source>
        <dbReference type="ARBA" id="ARBA00023015"/>
    </source>
</evidence>
<dbReference type="PANTHER" id="PTHR10015">
    <property type="entry name" value="HEAT SHOCK TRANSCRIPTION FACTOR"/>
    <property type="match status" value="1"/>
</dbReference>
<feature type="domain" description="HSF-type DNA-binding" evidence="11">
    <location>
        <begin position="104"/>
        <end position="175"/>
    </location>
</feature>
<dbReference type="SMR" id="A0A5J6SGQ9"/>
<evidence type="ECO:0000256" key="7">
    <source>
        <dbReference type="ARBA" id="ARBA00023163"/>
    </source>
</evidence>
<comment type="similarity">
    <text evidence="9">Belongs to the HSF family.</text>
</comment>
<evidence type="ECO:0000256" key="8">
    <source>
        <dbReference type="ARBA" id="ARBA00023242"/>
    </source>
</evidence>
<dbReference type="FunFam" id="1.10.10.10:FF:000037">
    <property type="entry name" value="Heat stress transcription factor B-4"/>
    <property type="match status" value="1"/>
</dbReference>
<dbReference type="PANTHER" id="PTHR10015:SF337">
    <property type="entry name" value="HEAT STRESS TRANSCRIPTION FACTOR A-3"/>
    <property type="match status" value="1"/>
</dbReference>
<dbReference type="InterPro" id="IPR036390">
    <property type="entry name" value="WH_DNA-bd_sf"/>
</dbReference>
<keyword evidence="7" id="KW-0804">Transcription</keyword>
<keyword evidence="6" id="KW-0238">DNA-binding</keyword>
<dbReference type="PRINTS" id="PR00056">
    <property type="entry name" value="HSFDOMAIN"/>
</dbReference>
<keyword evidence="5" id="KW-0346">Stress response</keyword>
<feature type="region of interest" description="Disordered" evidence="10">
    <location>
        <begin position="73"/>
        <end position="95"/>
    </location>
</feature>
<keyword evidence="4" id="KW-0805">Transcription regulation</keyword>
<evidence type="ECO:0000256" key="10">
    <source>
        <dbReference type="SAM" id="MobiDB-lite"/>
    </source>
</evidence>
<dbReference type="GO" id="GO:0000978">
    <property type="term" value="F:RNA polymerase II cis-regulatory region sequence-specific DNA binding"/>
    <property type="evidence" value="ECO:0007669"/>
    <property type="project" value="TreeGrafter"/>
</dbReference>
<dbReference type="SUPFAM" id="SSF46785">
    <property type="entry name" value="Winged helix' DNA-binding domain"/>
    <property type="match status" value="1"/>
</dbReference>
<dbReference type="GO" id="GO:0006357">
    <property type="term" value="P:regulation of transcription by RNA polymerase II"/>
    <property type="evidence" value="ECO:0007669"/>
    <property type="project" value="TreeGrafter"/>
</dbReference>
<dbReference type="SMART" id="SM00415">
    <property type="entry name" value="HSF"/>
    <property type="match status" value="1"/>
</dbReference>
<keyword evidence="3" id="KW-0597">Phosphoprotein</keyword>
<protein>
    <submittedName>
        <fullName evidence="12">Heat stress transcription factor</fullName>
    </submittedName>
</protein>
<dbReference type="GO" id="GO:0003700">
    <property type="term" value="F:DNA-binding transcription factor activity"/>
    <property type="evidence" value="ECO:0007669"/>
    <property type="project" value="InterPro"/>
</dbReference>
<evidence type="ECO:0000256" key="1">
    <source>
        <dbReference type="ARBA" id="ARBA00004123"/>
    </source>
</evidence>
<accession>A0A5J6SGQ9</accession>
<feature type="region of interest" description="Disordered" evidence="10">
    <location>
        <begin position="1"/>
        <end position="26"/>
    </location>
</feature>
<dbReference type="GO" id="GO:0034605">
    <property type="term" value="P:cellular response to heat"/>
    <property type="evidence" value="ECO:0007669"/>
    <property type="project" value="TreeGrafter"/>
</dbReference>
<comment type="subunit">
    <text evidence="2">Homotrimer.</text>
</comment>
<dbReference type="AlphaFoldDB" id="A0A5J6SGQ9"/>
<evidence type="ECO:0000256" key="9">
    <source>
        <dbReference type="RuleBase" id="RU004020"/>
    </source>
</evidence>